<organism evidence="2 3">
    <name type="scientific">Haloferula helveola</name>
    <dbReference type="NCBI Taxonomy" id="490095"/>
    <lineage>
        <taxon>Bacteria</taxon>
        <taxon>Pseudomonadati</taxon>
        <taxon>Verrucomicrobiota</taxon>
        <taxon>Verrucomicrobiia</taxon>
        <taxon>Verrucomicrobiales</taxon>
        <taxon>Verrucomicrobiaceae</taxon>
        <taxon>Haloferula</taxon>
    </lineage>
</organism>
<sequence>MKAIALLAALAGTVSAASTPVTIEEPSEDRWMYPSNSTPGSRAQASTFSALPDAAGLEDRWGFFLLAFDTTVAVPAGLPPESYRIRSISLRATTGQDQTFEYDPTYDPVASYGTPSTPVPAPDSDIGRPVELHGAGFRNGFTAASFSESSPYGSPERNAYPLGFDSAGTERDVSWNVTQGFESRPWAVGTTADVAPGDPVPLETEFHFEINPNVPGIGTYLRQSLADGKLWLTLSSLHPAIQQGGELASWLTRDDSLHILFGDLAPQLTLDVEIDLPLTITSGPAGPVLSWPQFSGYSFVLQASPDLSEESWQPVHTADATDDTPGSFTDTAGLARRFYRLEFTPTP</sequence>
<name>A0ABN6H3C1_9BACT</name>
<reference evidence="2 3" key="1">
    <citation type="submission" date="2021-06" db="EMBL/GenBank/DDBJ databases">
        <title>Complete genome of Haloferula helveola possessing various polysaccharide degrading enzymes.</title>
        <authorList>
            <person name="Takami H."/>
            <person name="Huang C."/>
            <person name="Hamasaki K."/>
        </authorList>
    </citation>
    <scope>NUCLEOTIDE SEQUENCE [LARGE SCALE GENOMIC DNA]</scope>
    <source>
        <strain evidence="2 3">CN-1</strain>
    </source>
</reference>
<dbReference type="EMBL" id="AP024702">
    <property type="protein sequence ID" value="BCX47054.1"/>
    <property type="molecule type" value="Genomic_DNA"/>
</dbReference>
<keyword evidence="1" id="KW-0732">Signal</keyword>
<proteinExistence type="predicted"/>
<evidence type="ECO:0000256" key="1">
    <source>
        <dbReference type="SAM" id="SignalP"/>
    </source>
</evidence>
<protein>
    <submittedName>
        <fullName evidence="2">Uncharacterized protein</fullName>
    </submittedName>
</protein>
<evidence type="ECO:0000313" key="3">
    <source>
        <dbReference type="Proteomes" id="UP001374893"/>
    </source>
</evidence>
<dbReference type="RefSeq" id="WP_338689056.1">
    <property type="nucleotide sequence ID" value="NZ_AP024702.1"/>
</dbReference>
<feature type="chain" id="PRO_5045280484" evidence="1">
    <location>
        <begin position="17"/>
        <end position="347"/>
    </location>
</feature>
<accession>A0ABN6H3C1</accession>
<gene>
    <name evidence="2" type="ORF">HAHE_09620</name>
</gene>
<feature type="signal peptide" evidence="1">
    <location>
        <begin position="1"/>
        <end position="16"/>
    </location>
</feature>
<evidence type="ECO:0000313" key="2">
    <source>
        <dbReference type="EMBL" id="BCX47054.1"/>
    </source>
</evidence>
<keyword evidence="3" id="KW-1185">Reference proteome</keyword>
<dbReference type="Proteomes" id="UP001374893">
    <property type="component" value="Chromosome"/>
</dbReference>